<dbReference type="PANTHER" id="PTHR43280:SF32">
    <property type="entry name" value="TRANSCRIPTIONAL REGULATORY PROTEIN"/>
    <property type="match status" value="1"/>
</dbReference>
<protein>
    <recommendedName>
        <fullName evidence="4">HTH araC/xylS-type domain-containing protein</fullName>
    </recommendedName>
</protein>
<keyword evidence="1" id="KW-0805">Transcription regulation</keyword>
<evidence type="ECO:0000259" key="4">
    <source>
        <dbReference type="PROSITE" id="PS01124"/>
    </source>
</evidence>
<dbReference type="InterPro" id="IPR037923">
    <property type="entry name" value="HTH-like"/>
</dbReference>
<reference evidence="5 6" key="1">
    <citation type="submission" date="2017-01" db="EMBL/GenBank/DDBJ databases">
        <title>A new Hymenobacter.</title>
        <authorList>
            <person name="Liang Y."/>
            <person name="Feng F."/>
        </authorList>
    </citation>
    <scope>NUCLEOTIDE SEQUENCE [LARGE SCALE GENOMIC DNA]</scope>
    <source>
        <strain evidence="5">MIMBbqt21</strain>
    </source>
</reference>
<comment type="caution">
    <text evidence="5">The sequence shown here is derived from an EMBL/GenBank/DDBJ whole genome shotgun (WGS) entry which is preliminary data.</text>
</comment>
<dbReference type="Pfam" id="PF12833">
    <property type="entry name" value="HTH_18"/>
    <property type="match status" value="1"/>
</dbReference>
<accession>A0A243WCY2</accession>
<keyword evidence="2" id="KW-0238">DNA-binding</keyword>
<dbReference type="InterPro" id="IPR018060">
    <property type="entry name" value="HTH_AraC"/>
</dbReference>
<evidence type="ECO:0000256" key="3">
    <source>
        <dbReference type="ARBA" id="ARBA00023163"/>
    </source>
</evidence>
<dbReference type="PANTHER" id="PTHR43280">
    <property type="entry name" value="ARAC-FAMILY TRANSCRIPTIONAL REGULATOR"/>
    <property type="match status" value="1"/>
</dbReference>
<dbReference type="AlphaFoldDB" id="A0A243WCY2"/>
<dbReference type="SUPFAM" id="SSF46689">
    <property type="entry name" value="Homeodomain-like"/>
    <property type="match status" value="1"/>
</dbReference>
<dbReference type="PRINTS" id="PR00032">
    <property type="entry name" value="HTHARAC"/>
</dbReference>
<dbReference type="InterPro" id="IPR009057">
    <property type="entry name" value="Homeodomain-like_sf"/>
</dbReference>
<dbReference type="Gene3D" id="1.10.10.60">
    <property type="entry name" value="Homeodomain-like"/>
    <property type="match status" value="1"/>
</dbReference>
<dbReference type="SUPFAM" id="SSF51215">
    <property type="entry name" value="Regulatory protein AraC"/>
    <property type="match status" value="1"/>
</dbReference>
<evidence type="ECO:0000256" key="1">
    <source>
        <dbReference type="ARBA" id="ARBA00023015"/>
    </source>
</evidence>
<evidence type="ECO:0000313" key="6">
    <source>
        <dbReference type="Proteomes" id="UP000194873"/>
    </source>
</evidence>
<name>A0A243WCY2_9BACT</name>
<organism evidence="5 6">
    <name type="scientific">Hymenobacter crusticola</name>
    <dbReference type="NCBI Taxonomy" id="1770526"/>
    <lineage>
        <taxon>Bacteria</taxon>
        <taxon>Pseudomonadati</taxon>
        <taxon>Bacteroidota</taxon>
        <taxon>Cytophagia</taxon>
        <taxon>Cytophagales</taxon>
        <taxon>Hymenobacteraceae</taxon>
        <taxon>Hymenobacter</taxon>
    </lineage>
</organism>
<dbReference type="SMART" id="SM00342">
    <property type="entry name" value="HTH_ARAC"/>
    <property type="match status" value="1"/>
</dbReference>
<feature type="domain" description="HTH araC/xylS-type" evidence="4">
    <location>
        <begin position="193"/>
        <end position="291"/>
    </location>
</feature>
<keyword evidence="6" id="KW-1185">Reference proteome</keyword>
<proteinExistence type="predicted"/>
<dbReference type="GO" id="GO:0003700">
    <property type="term" value="F:DNA-binding transcription factor activity"/>
    <property type="evidence" value="ECO:0007669"/>
    <property type="project" value="InterPro"/>
</dbReference>
<dbReference type="GO" id="GO:0043565">
    <property type="term" value="F:sequence-specific DNA binding"/>
    <property type="evidence" value="ECO:0007669"/>
    <property type="project" value="InterPro"/>
</dbReference>
<gene>
    <name evidence="5" type="ORF">BXP70_13870</name>
</gene>
<evidence type="ECO:0000313" key="5">
    <source>
        <dbReference type="EMBL" id="OUJ73490.1"/>
    </source>
</evidence>
<dbReference type="EMBL" id="MTSE01000006">
    <property type="protein sequence ID" value="OUJ73490.1"/>
    <property type="molecule type" value="Genomic_DNA"/>
</dbReference>
<sequence length="294" mass="32530">MLPAVPKPTPVSQDVPSYVLSPLARAGVLLRDLRQLALPDDHDSAAPHRDAHYLLVVLTQGELQLNVDFEPVVLRGAVLALIGPGQVHQLLHAEHPQGWGISFEPGLLESAFQLVLEQGLSRPYRLDEHTPFYVRAVALLTLLADCQAGAADTYSGRTQQTLLMALLSLVAGQLAPEPAAVPDREGRGPQIERAFQQLLRQHYAQWKQPAQYAAALHLSVAHLNDTVKRQTGQSVSAHVQQRTILEAKRLLGFTPRSVKEIGYALGYDEPVYFGKLFKKVTGITPQQFRRQFRD</sequence>
<dbReference type="InterPro" id="IPR020449">
    <property type="entry name" value="Tscrpt_reg_AraC-type_HTH"/>
</dbReference>
<evidence type="ECO:0000256" key="2">
    <source>
        <dbReference type="ARBA" id="ARBA00023125"/>
    </source>
</evidence>
<dbReference type="Proteomes" id="UP000194873">
    <property type="component" value="Unassembled WGS sequence"/>
</dbReference>
<keyword evidence="3" id="KW-0804">Transcription</keyword>
<dbReference type="PROSITE" id="PS01124">
    <property type="entry name" value="HTH_ARAC_FAMILY_2"/>
    <property type="match status" value="1"/>
</dbReference>